<dbReference type="AlphaFoldDB" id="A0AAE1DQI6"/>
<gene>
    <name evidence="1" type="ORF">RRG08_013710</name>
</gene>
<organism evidence="1 2">
    <name type="scientific">Elysia crispata</name>
    <name type="common">lettuce slug</name>
    <dbReference type="NCBI Taxonomy" id="231223"/>
    <lineage>
        <taxon>Eukaryota</taxon>
        <taxon>Metazoa</taxon>
        <taxon>Spiralia</taxon>
        <taxon>Lophotrochozoa</taxon>
        <taxon>Mollusca</taxon>
        <taxon>Gastropoda</taxon>
        <taxon>Heterobranchia</taxon>
        <taxon>Euthyneura</taxon>
        <taxon>Panpulmonata</taxon>
        <taxon>Sacoglossa</taxon>
        <taxon>Placobranchoidea</taxon>
        <taxon>Plakobranchidae</taxon>
        <taxon>Elysia</taxon>
    </lineage>
</organism>
<name>A0AAE1DQI6_9GAST</name>
<reference evidence="1" key="1">
    <citation type="journal article" date="2023" name="G3 (Bethesda)">
        <title>A reference genome for the long-term kleptoplast-retaining sea slug Elysia crispata morphotype clarki.</title>
        <authorList>
            <person name="Eastman K.E."/>
            <person name="Pendleton A.L."/>
            <person name="Shaikh M.A."/>
            <person name="Suttiyut T."/>
            <person name="Ogas R."/>
            <person name="Tomko P."/>
            <person name="Gavelis G."/>
            <person name="Widhalm J.R."/>
            <person name="Wisecaver J.H."/>
        </authorList>
    </citation>
    <scope>NUCLEOTIDE SEQUENCE</scope>
    <source>
        <strain evidence="1">ECLA1</strain>
    </source>
</reference>
<comment type="caution">
    <text evidence="1">The sequence shown here is derived from an EMBL/GenBank/DDBJ whole genome shotgun (WGS) entry which is preliminary data.</text>
</comment>
<accession>A0AAE1DQI6</accession>
<sequence length="141" mass="16011">TLSTRKVCSTSESCTNQTARNDYDVAKKKATFMCSTNGQSFLRRIYNEASSCIGNSTKTSQANTNRRNCRTNHENQITSSMTTAQKCTKVHATRDCDRDYIGNMCGDLFRWVIDQSWKAYIEVYYSDCVSVCKFCVVVTNQ</sequence>
<keyword evidence="2" id="KW-1185">Reference proteome</keyword>
<evidence type="ECO:0000313" key="2">
    <source>
        <dbReference type="Proteomes" id="UP001283361"/>
    </source>
</evidence>
<proteinExistence type="predicted"/>
<dbReference type="Proteomes" id="UP001283361">
    <property type="component" value="Unassembled WGS sequence"/>
</dbReference>
<evidence type="ECO:0000313" key="1">
    <source>
        <dbReference type="EMBL" id="KAK3778560.1"/>
    </source>
</evidence>
<protein>
    <submittedName>
        <fullName evidence="1">Uncharacterized protein</fullName>
    </submittedName>
</protein>
<dbReference type="EMBL" id="JAWDGP010002924">
    <property type="protein sequence ID" value="KAK3778560.1"/>
    <property type="molecule type" value="Genomic_DNA"/>
</dbReference>
<feature type="non-terminal residue" evidence="1">
    <location>
        <position position="141"/>
    </location>
</feature>